<comment type="similarity">
    <text evidence="1">Belongs to the RutC family.</text>
</comment>
<dbReference type="CDD" id="cd00448">
    <property type="entry name" value="YjgF_YER057c_UK114_family"/>
    <property type="match status" value="1"/>
</dbReference>
<dbReference type="InterPro" id="IPR006175">
    <property type="entry name" value="YjgF/YER057c/UK114"/>
</dbReference>
<dbReference type="InterPro" id="IPR006056">
    <property type="entry name" value="RidA"/>
</dbReference>
<dbReference type="NCBIfam" id="TIGR00004">
    <property type="entry name" value="Rid family detoxifying hydrolase"/>
    <property type="match status" value="1"/>
</dbReference>
<gene>
    <name evidence="2" type="ORF">Ga0061068_10680</name>
</gene>
<evidence type="ECO:0000313" key="2">
    <source>
        <dbReference type="EMBL" id="CUB07330.1"/>
    </source>
</evidence>
<dbReference type="OrthoDB" id="5296613at2"/>
<dbReference type="AlphaFoldDB" id="A0A0K6IW31"/>
<proteinExistence type="inferred from homology"/>
<reference evidence="3" key="1">
    <citation type="submission" date="2015-08" db="EMBL/GenBank/DDBJ databases">
        <authorList>
            <person name="Babu N.S."/>
            <person name="Beckwith C.J."/>
            <person name="Beseler K.G."/>
            <person name="Brison A."/>
            <person name="Carone J.V."/>
            <person name="Caskin T.P."/>
            <person name="Diamond M."/>
            <person name="Durham M.E."/>
            <person name="Foxe J.M."/>
            <person name="Go M."/>
            <person name="Henderson B.A."/>
            <person name="Jones I.B."/>
            <person name="McGettigan J.A."/>
            <person name="Micheletti S.J."/>
            <person name="Nasrallah M.E."/>
            <person name="Ortiz D."/>
            <person name="Piller C.R."/>
            <person name="Privatt S.R."/>
            <person name="Schneider S.L."/>
            <person name="Sharp S."/>
            <person name="Smith T.C."/>
            <person name="Stanton J.D."/>
            <person name="Ullery H.E."/>
            <person name="Wilson R.J."/>
            <person name="Serrano M.G."/>
            <person name="Buck G."/>
            <person name="Lee V."/>
            <person name="Wang Y."/>
            <person name="Carvalho R."/>
            <person name="Voegtly L."/>
            <person name="Shi R."/>
            <person name="Duckworth R."/>
            <person name="Johnson A."/>
            <person name="Loviza R."/>
            <person name="Walstead R."/>
            <person name="Shah Z."/>
            <person name="Kiflezghi M."/>
            <person name="Wade K."/>
            <person name="Ball S.L."/>
            <person name="Bradley K.W."/>
            <person name="Asai D.J."/>
            <person name="Bowman C.A."/>
            <person name="Russell D.A."/>
            <person name="Pope W.H."/>
            <person name="Jacobs-Sera D."/>
            <person name="Hendrix R.W."/>
            <person name="Hatfull G.F."/>
        </authorList>
    </citation>
    <scope>NUCLEOTIDE SEQUENCE [LARGE SCALE GENOMIC DNA]</scope>
    <source>
        <strain evidence="3">JCM 19170</strain>
    </source>
</reference>
<dbReference type="SUPFAM" id="SSF55298">
    <property type="entry name" value="YjgF-like"/>
    <property type="match status" value="1"/>
</dbReference>
<protein>
    <submittedName>
        <fullName evidence="2">Reactive intermediate/imine deaminase</fullName>
    </submittedName>
</protein>
<dbReference type="EMBL" id="CYHH01000006">
    <property type="protein sequence ID" value="CUB07330.1"/>
    <property type="molecule type" value="Genomic_DNA"/>
</dbReference>
<dbReference type="GO" id="GO:0005829">
    <property type="term" value="C:cytosol"/>
    <property type="evidence" value="ECO:0007669"/>
    <property type="project" value="TreeGrafter"/>
</dbReference>
<dbReference type="GO" id="GO:0019239">
    <property type="term" value="F:deaminase activity"/>
    <property type="evidence" value="ECO:0007669"/>
    <property type="project" value="TreeGrafter"/>
</dbReference>
<dbReference type="FunFam" id="3.30.1330.40:FF:000001">
    <property type="entry name" value="L-PSP family endoribonuclease"/>
    <property type="match status" value="1"/>
</dbReference>
<dbReference type="Gene3D" id="3.30.1330.40">
    <property type="entry name" value="RutC-like"/>
    <property type="match status" value="1"/>
</dbReference>
<name>A0A0K6IW31_9PROT</name>
<keyword evidence="3" id="KW-1185">Reference proteome</keyword>
<accession>A0A0K6IW31</accession>
<dbReference type="PANTHER" id="PTHR11803">
    <property type="entry name" value="2-IMINOBUTANOATE/2-IMINOPROPANOATE DEAMINASE RIDA"/>
    <property type="match status" value="1"/>
</dbReference>
<dbReference type="Proteomes" id="UP000182108">
    <property type="component" value="Unassembled WGS sequence"/>
</dbReference>
<dbReference type="Pfam" id="PF01042">
    <property type="entry name" value="Ribonuc_L-PSP"/>
    <property type="match status" value="1"/>
</dbReference>
<organism evidence="2 3">
    <name type="scientific">Tepidiphilus thermophilus</name>
    <dbReference type="NCBI Taxonomy" id="876478"/>
    <lineage>
        <taxon>Bacteria</taxon>
        <taxon>Pseudomonadati</taxon>
        <taxon>Pseudomonadota</taxon>
        <taxon>Hydrogenophilia</taxon>
        <taxon>Hydrogenophilales</taxon>
        <taxon>Hydrogenophilaceae</taxon>
        <taxon>Tepidiphilus</taxon>
    </lineage>
</organism>
<evidence type="ECO:0000313" key="3">
    <source>
        <dbReference type="Proteomes" id="UP000182108"/>
    </source>
</evidence>
<evidence type="ECO:0000256" key="1">
    <source>
        <dbReference type="ARBA" id="ARBA00010552"/>
    </source>
</evidence>
<dbReference type="PANTHER" id="PTHR11803:SF39">
    <property type="entry name" value="2-IMINOBUTANOATE_2-IMINOPROPANOATE DEAMINASE"/>
    <property type="match status" value="1"/>
</dbReference>
<sequence length="126" mass="13445">MRRHVNTDKAPAAIGTYSQAVFAGDTLYLSGQLGLDPATMTLPAEFAAQCERVFANLKSVVEAAGASLDQVVKLTVFLTDLSYFATVNEVMARYFTAPYPARSAVEVKGLPRGAMVEAEAVVWLGA</sequence>
<dbReference type="RefSeq" id="WP_055423617.1">
    <property type="nucleotide sequence ID" value="NZ_CYHH01000006.1"/>
</dbReference>
<dbReference type="InterPro" id="IPR035959">
    <property type="entry name" value="RutC-like_sf"/>
</dbReference>